<keyword evidence="7" id="KW-1185">Reference proteome</keyword>
<evidence type="ECO:0000256" key="4">
    <source>
        <dbReference type="ARBA" id="ARBA00023239"/>
    </source>
</evidence>
<keyword evidence="2" id="KW-0378">Hydrolase</keyword>
<keyword evidence="3" id="KW-0464">Manganese</keyword>
<evidence type="ECO:0000313" key="6">
    <source>
        <dbReference type="EMBL" id="RPB15760.1"/>
    </source>
</evidence>
<dbReference type="OrthoDB" id="198885at2759"/>
<evidence type="ECO:0000256" key="1">
    <source>
        <dbReference type="ARBA" id="ARBA00022723"/>
    </source>
</evidence>
<evidence type="ECO:0000256" key="2">
    <source>
        <dbReference type="ARBA" id="ARBA00022801"/>
    </source>
</evidence>
<dbReference type="Gene3D" id="3.40.1790.10">
    <property type="entry name" value="Indigoidine synthase domain"/>
    <property type="match status" value="1"/>
</dbReference>
<dbReference type="GO" id="GO:0016798">
    <property type="term" value="F:hydrolase activity, acting on glycosyl bonds"/>
    <property type="evidence" value="ECO:0007669"/>
    <property type="project" value="UniProtKB-KW"/>
</dbReference>
<keyword evidence="4" id="KW-0456">Lyase</keyword>
<evidence type="ECO:0000256" key="5">
    <source>
        <dbReference type="ARBA" id="ARBA00023295"/>
    </source>
</evidence>
<organism evidence="6 7">
    <name type="scientific">Morchella conica CCBAS932</name>
    <dbReference type="NCBI Taxonomy" id="1392247"/>
    <lineage>
        <taxon>Eukaryota</taxon>
        <taxon>Fungi</taxon>
        <taxon>Dikarya</taxon>
        <taxon>Ascomycota</taxon>
        <taxon>Pezizomycotina</taxon>
        <taxon>Pezizomycetes</taxon>
        <taxon>Pezizales</taxon>
        <taxon>Morchellaceae</taxon>
        <taxon>Morchella</taxon>
    </lineage>
</organism>
<dbReference type="GO" id="GO:0005737">
    <property type="term" value="C:cytoplasm"/>
    <property type="evidence" value="ECO:0007669"/>
    <property type="project" value="TreeGrafter"/>
</dbReference>
<dbReference type="Proteomes" id="UP000277580">
    <property type="component" value="Unassembled WGS sequence"/>
</dbReference>
<dbReference type="InParanoid" id="A0A3N4KYW7"/>
<evidence type="ECO:0000313" key="7">
    <source>
        <dbReference type="Proteomes" id="UP000277580"/>
    </source>
</evidence>
<accession>A0A3N4KYW7</accession>
<dbReference type="STRING" id="1392247.A0A3N4KYW7"/>
<dbReference type="PANTHER" id="PTHR42909">
    <property type="entry name" value="ZGC:136858"/>
    <property type="match status" value="1"/>
</dbReference>
<dbReference type="InterPro" id="IPR022830">
    <property type="entry name" value="Indigdn_synthA-like"/>
</dbReference>
<dbReference type="SUPFAM" id="SSF110581">
    <property type="entry name" value="Indigoidine synthase A-like"/>
    <property type="match status" value="1"/>
</dbReference>
<gene>
    <name evidence="6" type="ORF">P167DRAFT_482249</name>
</gene>
<name>A0A3N4KYW7_9PEZI</name>
<proteinExistence type="predicted"/>
<sequence length="365" mass="40361">MSSTKLLTTVTRHVRLPPTLRSCPHHHRRSVHKLSSLPQSFQFITISPEIQTALQRGAPVVALESANITCPALPEPHNTEYATKVEREIRKMGAIPATMMVLAGRVHVGVEDPALYYDMARRATMKVSQRELPYVLGMVWLLRRRSGGLTVSAALTIASMIGIKVLATGAIGGVHRSATTLMDISADINELGRRNVAVVCSGPKVYMDAEGTIEYLETKGVPVATFGGGAMEVKLPAHYSTEGVLQSPLVLKDAKDAARMIYTSHQWGLETGQLLCNPIPYENQLNLEIVEKSVHKYFKERKKHSKKDKEVVEKIVSTIRQFNNRDRTVAAEKVMLMHNARVAAQVAVELAHLEMGTDWFVIHSS</sequence>
<keyword evidence="1" id="KW-0479">Metal-binding</keyword>
<evidence type="ECO:0000256" key="3">
    <source>
        <dbReference type="ARBA" id="ARBA00023211"/>
    </source>
</evidence>
<protein>
    <submittedName>
        <fullName evidence="6">Indigoidine synthase A like protein</fullName>
    </submittedName>
</protein>
<dbReference type="AlphaFoldDB" id="A0A3N4KYW7"/>
<dbReference type="InterPro" id="IPR007342">
    <property type="entry name" value="PsuG"/>
</dbReference>
<keyword evidence="5" id="KW-0326">Glycosidase</keyword>
<reference evidence="6 7" key="1">
    <citation type="journal article" date="2018" name="Nat. Ecol. Evol.">
        <title>Pezizomycetes genomes reveal the molecular basis of ectomycorrhizal truffle lifestyle.</title>
        <authorList>
            <person name="Murat C."/>
            <person name="Payen T."/>
            <person name="Noel B."/>
            <person name="Kuo A."/>
            <person name="Morin E."/>
            <person name="Chen J."/>
            <person name="Kohler A."/>
            <person name="Krizsan K."/>
            <person name="Balestrini R."/>
            <person name="Da Silva C."/>
            <person name="Montanini B."/>
            <person name="Hainaut M."/>
            <person name="Levati E."/>
            <person name="Barry K.W."/>
            <person name="Belfiori B."/>
            <person name="Cichocki N."/>
            <person name="Clum A."/>
            <person name="Dockter R.B."/>
            <person name="Fauchery L."/>
            <person name="Guy J."/>
            <person name="Iotti M."/>
            <person name="Le Tacon F."/>
            <person name="Lindquist E.A."/>
            <person name="Lipzen A."/>
            <person name="Malagnac F."/>
            <person name="Mello A."/>
            <person name="Molinier V."/>
            <person name="Miyauchi S."/>
            <person name="Poulain J."/>
            <person name="Riccioni C."/>
            <person name="Rubini A."/>
            <person name="Sitrit Y."/>
            <person name="Splivallo R."/>
            <person name="Traeger S."/>
            <person name="Wang M."/>
            <person name="Zifcakova L."/>
            <person name="Wipf D."/>
            <person name="Zambonelli A."/>
            <person name="Paolocci F."/>
            <person name="Nowrousian M."/>
            <person name="Ottonello S."/>
            <person name="Baldrian P."/>
            <person name="Spatafora J.W."/>
            <person name="Henrissat B."/>
            <person name="Nagy L.G."/>
            <person name="Aury J.M."/>
            <person name="Wincker P."/>
            <person name="Grigoriev I.V."/>
            <person name="Bonfante P."/>
            <person name="Martin F.M."/>
        </authorList>
    </citation>
    <scope>NUCLEOTIDE SEQUENCE [LARGE SCALE GENOMIC DNA]</scope>
    <source>
        <strain evidence="6 7">CCBAS932</strain>
    </source>
</reference>
<dbReference type="PANTHER" id="PTHR42909:SF1">
    <property type="entry name" value="CARBOHYDRATE KINASE PFKB DOMAIN-CONTAINING PROTEIN"/>
    <property type="match status" value="1"/>
</dbReference>
<dbReference type="Pfam" id="PF04227">
    <property type="entry name" value="Indigoidine_A"/>
    <property type="match status" value="1"/>
</dbReference>
<dbReference type="GO" id="GO:0004730">
    <property type="term" value="F:pseudouridylate synthase activity"/>
    <property type="evidence" value="ECO:0007669"/>
    <property type="project" value="InterPro"/>
</dbReference>
<dbReference type="GO" id="GO:0046872">
    <property type="term" value="F:metal ion binding"/>
    <property type="evidence" value="ECO:0007669"/>
    <property type="project" value="UniProtKB-KW"/>
</dbReference>
<dbReference type="EMBL" id="ML119111">
    <property type="protein sequence ID" value="RPB15760.1"/>
    <property type="molecule type" value="Genomic_DNA"/>
</dbReference>